<reference evidence="1" key="1">
    <citation type="journal article" date="2014" name="Front. Microbiol.">
        <title>High frequency of phylogenetically diverse reductive dehalogenase-homologous genes in deep subseafloor sedimentary metagenomes.</title>
        <authorList>
            <person name="Kawai M."/>
            <person name="Futagami T."/>
            <person name="Toyoda A."/>
            <person name="Takaki Y."/>
            <person name="Nishi S."/>
            <person name="Hori S."/>
            <person name="Arai W."/>
            <person name="Tsubouchi T."/>
            <person name="Morono Y."/>
            <person name="Uchiyama I."/>
            <person name="Ito T."/>
            <person name="Fujiyama A."/>
            <person name="Inagaki F."/>
            <person name="Takami H."/>
        </authorList>
    </citation>
    <scope>NUCLEOTIDE SEQUENCE</scope>
    <source>
        <strain evidence="1">Expedition CK06-06</strain>
    </source>
</reference>
<sequence>MPTIRDIPLSLKTKEVLRRAGIREHSKLRSKAETSICELLASVDEARLLEPAIAYEIYLITKVGKRQVSLEDNISLHCSLIHSVFPQAKELAAVVCTIGPKLEEKVTDHFDRSES</sequence>
<dbReference type="GO" id="GO:0008705">
    <property type="term" value="F:methionine synthase activity"/>
    <property type="evidence" value="ECO:0007669"/>
    <property type="project" value="InterPro"/>
</dbReference>
<dbReference type="EMBL" id="BARS01031079">
    <property type="protein sequence ID" value="GAG27796.1"/>
    <property type="molecule type" value="Genomic_DNA"/>
</dbReference>
<organism evidence="1">
    <name type="scientific">marine sediment metagenome</name>
    <dbReference type="NCBI Taxonomy" id="412755"/>
    <lineage>
        <taxon>unclassified sequences</taxon>
        <taxon>metagenomes</taxon>
        <taxon>ecological metagenomes</taxon>
    </lineage>
</organism>
<feature type="non-terminal residue" evidence="1">
    <location>
        <position position="115"/>
    </location>
</feature>
<gene>
    <name evidence="1" type="ORF">S01H1_48395</name>
</gene>
<evidence type="ECO:0000313" key="1">
    <source>
        <dbReference type="EMBL" id="GAG27796.1"/>
    </source>
</evidence>
<dbReference type="SUPFAM" id="SSF56507">
    <property type="entry name" value="Methionine synthase activation domain-like"/>
    <property type="match status" value="1"/>
</dbReference>
<proteinExistence type="predicted"/>
<dbReference type="InterPro" id="IPR037010">
    <property type="entry name" value="VitB12-dep_Met_synth_activ_sf"/>
</dbReference>
<dbReference type="Gene3D" id="3.40.109.40">
    <property type="match status" value="1"/>
</dbReference>
<protein>
    <submittedName>
        <fullName evidence="1">Uncharacterized protein</fullName>
    </submittedName>
</protein>
<name>X0XSD9_9ZZZZ</name>
<comment type="caution">
    <text evidence="1">The sequence shown here is derived from an EMBL/GenBank/DDBJ whole genome shotgun (WGS) entry which is preliminary data.</text>
</comment>
<dbReference type="AlphaFoldDB" id="X0XSD9"/>
<accession>X0XSD9</accession>